<dbReference type="EMBL" id="GBXM01097412">
    <property type="protein sequence ID" value="JAH11165.1"/>
    <property type="molecule type" value="Transcribed_RNA"/>
</dbReference>
<dbReference type="AlphaFoldDB" id="A0A0E9Q490"/>
<sequence>MEINDSSTMLLLDKIQFLVVPPTEYVFGLINR</sequence>
<evidence type="ECO:0000313" key="1">
    <source>
        <dbReference type="EMBL" id="JAH11165.1"/>
    </source>
</evidence>
<reference evidence="1" key="1">
    <citation type="submission" date="2014-11" db="EMBL/GenBank/DDBJ databases">
        <authorList>
            <person name="Amaro Gonzalez C."/>
        </authorList>
    </citation>
    <scope>NUCLEOTIDE SEQUENCE</scope>
</reference>
<name>A0A0E9Q490_ANGAN</name>
<reference evidence="1" key="2">
    <citation type="journal article" date="2015" name="Fish Shellfish Immunol.">
        <title>Early steps in the European eel (Anguilla anguilla)-Vibrio vulnificus interaction in the gills: Role of the RtxA13 toxin.</title>
        <authorList>
            <person name="Callol A."/>
            <person name="Pajuelo D."/>
            <person name="Ebbesson L."/>
            <person name="Teles M."/>
            <person name="MacKenzie S."/>
            <person name="Amaro C."/>
        </authorList>
    </citation>
    <scope>NUCLEOTIDE SEQUENCE</scope>
</reference>
<accession>A0A0E9Q490</accession>
<protein>
    <submittedName>
        <fullName evidence="1">Uncharacterized protein</fullName>
    </submittedName>
</protein>
<proteinExistence type="predicted"/>
<organism evidence="1">
    <name type="scientific">Anguilla anguilla</name>
    <name type="common">European freshwater eel</name>
    <name type="synonym">Muraena anguilla</name>
    <dbReference type="NCBI Taxonomy" id="7936"/>
    <lineage>
        <taxon>Eukaryota</taxon>
        <taxon>Metazoa</taxon>
        <taxon>Chordata</taxon>
        <taxon>Craniata</taxon>
        <taxon>Vertebrata</taxon>
        <taxon>Euteleostomi</taxon>
        <taxon>Actinopterygii</taxon>
        <taxon>Neopterygii</taxon>
        <taxon>Teleostei</taxon>
        <taxon>Anguilliformes</taxon>
        <taxon>Anguillidae</taxon>
        <taxon>Anguilla</taxon>
    </lineage>
</organism>